<dbReference type="AlphaFoldDB" id="A0A7C3PHG5"/>
<reference evidence="1" key="1">
    <citation type="journal article" date="2020" name="mSystems">
        <title>Genome- and Community-Level Interaction Insights into Carbon Utilization and Element Cycling Functions of Hydrothermarchaeota in Hydrothermal Sediment.</title>
        <authorList>
            <person name="Zhou Z."/>
            <person name="Liu Y."/>
            <person name="Xu W."/>
            <person name="Pan J."/>
            <person name="Luo Z.H."/>
            <person name="Li M."/>
        </authorList>
    </citation>
    <scope>NUCLEOTIDE SEQUENCE [LARGE SCALE GENOMIC DNA]</scope>
    <source>
        <strain evidence="1">SpSt-418</strain>
    </source>
</reference>
<dbReference type="EMBL" id="DSRU01000142">
    <property type="protein sequence ID" value="HFM98060.1"/>
    <property type="molecule type" value="Genomic_DNA"/>
</dbReference>
<organism evidence="1">
    <name type="scientific">Oscillatoriales cyanobacterium SpSt-418</name>
    <dbReference type="NCBI Taxonomy" id="2282169"/>
    <lineage>
        <taxon>Bacteria</taxon>
        <taxon>Bacillati</taxon>
        <taxon>Cyanobacteriota</taxon>
        <taxon>Cyanophyceae</taxon>
        <taxon>Oscillatoriophycideae</taxon>
        <taxon>Oscillatoriales</taxon>
    </lineage>
</organism>
<gene>
    <name evidence="1" type="ORF">ENR64_09960</name>
</gene>
<accession>A0A7C3PHG5</accession>
<sequence length="164" mass="18667">MSWDLFLLRPLPTDEALTPASEVFSKPLGRRGEVIALLQEICRQVSFNDPEFPNQGHLSGDPELQGEDYSIDFSLWEKDGLIYIIETNSRRCFGEQVIEVLDTICQKAGWQAFDSLSERFIDLKTGEELEGWKIPEPLVVEEIDWEDPQVQAAIATLKKTLNLV</sequence>
<proteinExistence type="predicted"/>
<protein>
    <submittedName>
        <fullName evidence="1">Uncharacterized protein</fullName>
    </submittedName>
</protein>
<comment type="caution">
    <text evidence="1">The sequence shown here is derived from an EMBL/GenBank/DDBJ whole genome shotgun (WGS) entry which is preliminary data.</text>
</comment>
<name>A0A7C3PHG5_9CYAN</name>
<evidence type="ECO:0000313" key="1">
    <source>
        <dbReference type="EMBL" id="HFM98060.1"/>
    </source>
</evidence>